<dbReference type="SUPFAM" id="SSF48150">
    <property type="entry name" value="DNA-glycosylase"/>
    <property type="match status" value="1"/>
</dbReference>
<feature type="domain" description="HhH-GPD" evidence="15">
    <location>
        <begin position="42"/>
        <end position="193"/>
    </location>
</feature>
<dbReference type="GO" id="GO:0051539">
    <property type="term" value="F:4 iron, 4 sulfur cluster binding"/>
    <property type="evidence" value="ECO:0007669"/>
    <property type="project" value="UniProtKB-UniRule"/>
</dbReference>
<dbReference type="Proteomes" id="UP000237222">
    <property type="component" value="Unassembled WGS sequence"/>
</dbReference>
<dbReference type="InterPro" id="IPR003265">
    <property type="entry name" value="HhH-GPD_domain"/>
</dbReference>
<evidence type="ECO:0000256" key="14">
    <source>
        <dbReference type="RuleBase" id="RU365096"/>
    </source>
</evidence>
<dbReference type="SUPFAM" id="SSF55811">
    <property type="entry name" value="Nudix"/>
    <property type="match status" value="1"/>
</dbReference>
<evidence type="ECO:0000256" key="13">
    <source>
        <dbReference type="ARBA" id="ARBA00023295"/>
    </source>
</evidence>
<evidence type="ECO:0000256" key="10">
    <source>
        <dbReference type="ARBA" id="ARBA00023004"/>
    </source>
</evidence>
<dbReference type="GO" id="GO:0046872">
    <property type="term" value="F:metal ion binding"/>
    <property type="evidence" value="ECO:0007669"/>
    <property type="project" value="UniProtKB-UniRule"/>
</dbReference>
<dbReference type="FunFam" id="1.10.1670.10:FF:000002">
    <property type="entry name" value="Adenine DNA glycosylase"/>
    <property type="match status" value="1"/>
</dbReference>
<dbReference type="InterPro" id="IPR029119">
    <property type="entry name" value="MutY_C"/>
</dbReference>
<dbReference type="NCBIfam" id="NF008132">
    <property type="entry name" value="PRK10880.1"/>
    <property type="match status" value="1"/>
</dbReference>
<dbReference type="InterPro" id="IPR000445">
    <property type="entry name" value="HhH_motif"/>
</dbReference>
<dbReference type="InterPro" id="IPR044298">
    <property type="entry name" value="MIG/MutY"/>
</dbReference>
<evidence type="ECO:0000256" key="8">
    <source>
        <dbReference type="ARBA" id="ARBA00022763"/>
    </source>
</evidence>
<keyword evidence="11" id="KW-0411">Iron-sulfur</keyword>
<evidence type="ECO:0000256" key="1">
    <source>
        <dbReference type="ARBA" id="ARBA00000843"/>
    </source>
</evidence>
<dbReference type="Gene3D" id="1.10.340.30">
    <property type="entry name" value="Hypothetical protein, domain 2"/>
    <property type="match status" value="1"/>
</dbReference>
<proteinExistence type="inferred from homology"/>
<accession>A0A2S4HH95</accession>
<evidence type="ECO:0000256" key="6">
    <source>
        <dbReference type="ARBA" id="ARBA00022485"/>
    </source>
</evidence>
<dbReference type="InterPro" id="IPR011257">
    <property type="entry name" value="DNA_glycosylase"/>
</dbReference>
<keyword evidence="6" id="KW-0004">4Fe-4S</keyword>
<keyword evidence="13 14" id="KW-0326">Glycosidase</keyword>
<keyword evidence="9" id="KW-0378">Hydrolase</keyword>
<evidence type="ECO:0000256" key="5">
    <source>
        <dbReference type="ARBA" id="ARBA00022023"/>
    </source>
</evidence>
<evidence type="ECO:0000256" key="7">
    <source>
        <dbReference type="ARBA" id="ARBA00022723"/>
    </source>
</evidence>
<comment type="function">
    <text evidence="2">Adenine glycosylase active on G-A mispairs. MutY also corrects error-prone DNA synthesis past GO lesions which are due to the oxidatively damaged form of guanine: 7,8-dihydro-8-oxoguanine (8-oxo-dGTP).</text>
</comment>
<evidence type="ECO:0000256" key="11">
    <source>
        <dbReference type="ARBA" id="ARBA00023014"/>
    </source>
</evidence>
<dbReference type="GO" id="GO:0006284">
    <property type="term" value="P:base-excision repair"/>
    <property type="evidence" value="ECO:0007669"/>
    <property type="project" value="UniProtKB-UniRule"/>
</dbReference>
<keyword evidence="8 14" id="KW-0227">DNA damage</keyword>
<dbReference type="PANTHER" id="PTHR42944">
    <property type="entry name" value="ADENINE DNA GLYCOSYLASE"/>
    <property type="match status" value="1"/>
</dbReference>
<gene>
    <name evidence="16" type="ORF">C0068_06945</name>
</gene>
<dbReference type="CDD" id="cd00056">
    <property type="entry name" value="ENDO3c"/>
    <property type="match status" value="1"/>
</dbReference>
<comment type="cofactor">
    <cofactor evidence="14">
        <name>[4Fe-4S] cluster</name>
        <dbReference type="ChEBI" id="CHEBI:49883"/>
    </cofactor>
    <text evidence="14">Binds 1 [4Fe-4S] cluster.</text>
</comment>
<comment type="caution">
    <text evidence="16">The sequence shown here is derived from an EMBL/GenBank/DDBJ whole genome shotgun (WGS) entry which is preliminary data.</text>
</comment>
<dbReference type="OrthoDB" id="9802365at2"/>
<evidence type="ECO:0000256" key="9">
    <source>
        <dbReference type="ARBA" id="ARBA00022801"/>
    </source>
</evidence>
<evidence type="ECO:0000256" key="3">
    <source>
        <dbReference type="ARBA" id="ARBA00008343"/>
    </source>
</evidence>
<dbReference type="GO" id="GO:0006298">
    <property type="term" value="P:mismatch repair"/>
    <property type="evidence" value="ECO:0007669"/>
    <property type="project" value="TreeGrafter"/>
</dbReference>
<dbReference type="NCBIfam" id="TIGR01084">
    <property type="entry name" value="mutY"/>
    <property type="match status" value="1"/>
</dbReference>
<dbReference type="EMBL" id="PQGG01000016">
    <property type="protein sequence ID" value="POP53372.1"/>
    <property type="molecule type" value="Genomic_DNA"/>
</dbReference>
<sequence>MKSSNKPSFSQQLLAWFDVAGRKDLPWQQNITPYRVWVSEIMLQQTQVATVIDYYQRFMARFPTVQSLADAPSDDVLALWTGLGYYARARNLHKAAKMVCDEFDGEFPHDHNALQQLPGVGRSTAAAIYSIACKGRAPILDGNVKRVLTRYAAIDGWPALKHVESQLWDLAEELTPDKRVADYTQAIMDLGATLCTRSKPQCPSCPVQNNCQSYANNTQTDYPSKKPKKQIPTRQVHMLIIENNQGEILLEQRPNSGIWGGLWSFPEAANADELDHYIDQNLGANSTKQHWPLMRHTFSHFHLDITPVHIRLHSEINTVMEAKQQLWYKGHPEQQVGLAAPVKKLLDAVFSSDLLREAPL</sequence>
<dbReference type="PROSITE" id="PS01155">
    <property type="entry name" value="ENDONUCLEASE_III_2"/>
    <property type="match status" value="1"/>
</dbReference>
<dbReference type="Gene3D" id="1.10.1670.10">
    <property type="entry name" value="Helix-hairpin-Helix base-excision DNA repair enzymes (C-terminal)"/>
    <property type="match status" value="1"/>
</dbReference>
<keyword evidence="7" id="KW-0479">Metal-binding</keyword>
<dbReference type="PANTHER" id="PTHR42944:SF1">
    <property type="entry name" value="ADENINE DNA GLYCOSYLASE"/>
    <property type="match status" value="1"/>
</dbReference>
<dbReference type="Pfam" id="PF00633">
    <property type="entry name" value="HHH"/>
    <property type="match status" value="1"/>
</dbReference>
<evidence type="ECO:0000256" key="2">
    <source>
        <dbReference type="ARBA" id="ARBA00002933"/>
    </source>
</evidence>
<dbReference type="EC" id="3.2.2.31" evidence="4 14"/>
<evidence type="ECO:0000256" key="4">
    <source>
        <dbReference type="ARBA" id="ARBA00012045"/>
    </source>
</evidence>
<dbReference type="AlphaFoldDB" id="A0A2S4HH95"/>
<dbReference type="InterPro" id="IPR004036">
    <property type="entry name" value="Endonuclease-III-like_CS2"/>
</dbReference>
<reference evidence="16" key="1">
    <citation type="submission" date="2018-01" db="EMBL/GenBank/DDBJ databases">
        <authorList>
            <person name="Yu X.-D."/>
        </authorList>
    </citation>
    <scope>NUCLEOTIDE SEQUENCE</scope>
    <source>
        <strain evidence="16">ZX-21</strain>
    </source>
</reference>
<dbReference type="GO" id="GO:0000701">
    <property type="term" value="F:purine-specific mismatch base pair DNA N-glycosylase activity"/>
    <property type="evidence" value="ECO:0007669"/>
    <property type="project" value="UniProtKB-EC"/>
</dbReference>
<dbReference type="InterPro" id="IPR005760">
    <property type="entry name" value="A/G_AdeGlyc_MutY"/>
</dbReference>
<dbReference type="InterPro" id="IPR023170">
    <property type="entry name" value="HhH_base_excis_C"/>
</dbReference>
<comment type="catalytic activity">
    <reaction evidence="1 14">
        <text>Hydrolyzes free adenine bases from 7,8-dihydro-8-oxoguanine:adenine mismatched double-stranded DNA, leaving an apurinic site.</text>
        <dbReference type="EC" id="3.2.2.31"/>
    </reaction>
</comment>
<dbReference type="FunFam" id="1.10.340.30:FF:000002">
    <property type="entry name" value="Adenine DNA glycosylase"/>
    <property type="match status" value="1"/>
</dbReference>
<keyword evidence="12" id="KW-0234">DNA repair</keyword>
<dbReference type="Gene3D" id="3.90.79.10">
    <property type="entry name" value="Nucleoside Triphosphate Pyrophosphohydrolase"/>
    <property type="match status" value="1"/>
</dbReference>
<dbReference type="SMART" id="SM00478">
    <property type="entry name" value="ENDO3c"/>
    <property type="match status" value="1"/>
</dbReference>
<evidence type="ECO:0000256" key="12">
    <source>
        <dbReference type="ARBA" id="ARBA00023204"/>
    </source>
</evidence>
<dbReference type="GO" id="GO:0035485">
    <property type="term" value="F:adenine/guanine mispair binding"/>
    <property type="evidence" value="ECO:0007669"/>
    <property type="project" value="TreeGrafter"/>
</dbReference>
<keyword evidence="10 14" id="KW-0408">Iron</keyword>
<evidence type="ECO:0000313" key="16">
    <source>
        <dbReference type="EMBL" id="POP53372.1"/>
    </source>
</evidence>
<organism evidence="16 17">
    <name type="scientific">Zhongshania marina</name>
    <dbReference type="NCBI Taxonomy" id="2304603"/>
    <lineage>
        <taxon>Bacteria</taxon>
        <taxon>Pseudomonadati</taxon>
        <taxon>Pseudomonadota</taxon>
        <taxon>Gammaproteobacteria</taxon>
        <taxon>Cellvibrionales</taxon>
        <taxon>Spongiibacteraceae</taxon>
        <taxon>Zhongshania</taxon>
    </lineage>
</organism>
<comment type="similarity">
    <text evidence="3 14">Belongs to the Nth/MutY family.</text>
</comment>
<dbReference type="Pfam" id="PF14815">
    <property type="entry name" value="NUDIX_4"/>
    <property type="match status" value="1"/>
</dbReference>
<dbReference type="CDD" id="cd03431">
    <property type="entry name" value="NUDIX_DNA_Glycosylase_C-MutY"/>
    <property type="match status" value="1"/>
</dbReference>
<dbReference type="RefSeq" id="WP_103683767.1">
    <property type="nucleotide sequence ID" value="NZ_PQGG01000016.1"/>
</dbReference>
<evidence type="ECO:0000259" key="15">
    <source>
        <dbReference type="SMART" id="SM00478"/>
    </source>
</evidence>
<name>A0A2S4HH95_9GAMM</name>
<evidence type="ECO:0000313" key="17">
    <source>
        <dbReference type="Proteomes" id="UP000237222"/>
    </source>
</evidence>
<dbReference type="GO" id="GO:0032357">
    <property type="term" value="F:oxidized purine DNA binding"/>
    <property type="evidence" value="ECO:0007669"/>
    <property type="project" value="TreeGrafter"/>
</dbReference>
<protein>
    <recommendedName>
        <fullName evidence="5 14">Adenine DNA glycosylase</fullName>
        <ecNumber evidence="4 14">3.2.2.31</ecNumber>
    </recommendedName>
</protein>
<dbReference type="Pfam" id="PF00730">
    <property type="entry name" value="HhH-GPD"/>
    <property type="match status" value="1"/>
</dbReference>
<dbReference type="GO" id="GO:0034039">
    <property type="term" value="F:8-oxo-7,8-dihydroguanine DNA N-glycosylase activity"/>
    <property type="evidence" value="ECO:0007669"/>
    <property type="project" value="TreeGrafter"/>
</dbReference>
<dbReference type="InterPro" id="IPR015797">
    <property type="entry name" value="NUDIX_hydrolase-like_dom_sf"/>
</dbReference>